<accession>A0ACC2N0G7</accession>
<sequence>MENTLSMDLDFIFAVARYPSLYDPADHNFDNAHINAIRIGKVVDELRLLRIRSNFEEVTHAWVQSKWAGLVCFWRWMQSQYQKDGPSALVSMSTRHLVILRELDFLSHCYTGYIILEGIIEEELDSRSA</sequence>
<comment type="caution">
    <text evidence="1">The sequence shown here is derived from an EMBL/GenBank/DDBJ whole genome shotgun (WGS) entry which is preliminary data.</text>
</comment>
<evidence type="ECO:0000313" key="1">
    <source>
        <dbReference type="EMBL" id="KAJ8664514.1"/>
    </source>
</evidence>
<dbReference type="Proteomes" id="UP001239111">
    <property type="component" value="Chromosome 4"/>
</dbReference>
<protein>
    <submittedName>
        <fullName evidence="1">Uncharacterized protein</fullName>
    </submittedName>
</protein>
<gene>
    <name evidence="1" type="ORF">QAD02_006176</name>
</gene>
<dbReference type="EMBL" id="CM056744">
    <property type="protein sequence ID" value="KAJ8664514.1"/>
    <property type="molecule type" value="Genomic_DNA"/>
</dbReference>
<reference evidence="1" key="1">
    <citation type="submission" date="2023-04" db="EMBL/GenBank/DDBJ databases">
        <title>A chromosome-level genome assembly of the parasitoid wasp Eretmocerus hayati.</title>
        <authorList>
            <person name="Zhong Y."/>
            <person name="Liu S."/>
            <person name="Liu Y."/>
        </authorList>
    </citation>
    <scope>NUCLEOTIDE SEQUENCE</scope>
    <source>
        <strain evidence="1">ZJU_SS_LIU_2023</strain>
    </source>
</reference>
<keyword evidence="2" id="KW-1185">Reference proteome</keyword>
<evidence type="ECO:0000313" key="2">
    <source>
        <dbReference type="Proteomes" id="UP001239111"/>
    </source>
</evidence>
<name>A0ACC2N0G7_9HYME</name>
<proteinExistence type="predicted"/>
<organism evidence="1 2">
    <name type="scientific">Eretmocerus hayati</name>
    <dbReference type="NCBI Taxonomy" id="131215"/>
    <lineage>
        <taxon>Eukaryota</taxon>
        <taxon>Metazoa</taxon>
        <taxon>Ecdysozoa</taxon>
        <taxon>Arthropoda</taxon>
        <taxon>Hexapoda</taxon>
        <taxon>Insecta</taxon>
        <taxon>Pterygota</taxon>
        <taxon>Neoptera</taxon>
        <taxon>Endopterygota</taxon>
        <taxon>Hymenoptera</taxon>
        <taxon>Apocrita</taxon>
        <taxon>Proctotrupomorpha</taxon>
        <taxon>Chalcidoidea</taxon>
        <taxon>Aphelinidae</taxon>
        <taxon>Aphelininae</taxon>
        <taxon>Eretmocerus</taxon>
    </lineage>
</organism>